<dbReference type="AlphaFoldDB" id="A0A5N4E4X9"/>
<dbReference type="PANTHER" id="PTHR22878:SF66">
    <property type="entry name" value="DYNEIN AXONEMAL HEAVY CHAIN 7"/>
    <property type="match status" value="1"/>
</dbReference>
<dbReference type="FunFam" id="3.10.490.20:FF:000001">
    <property type="entry name" value="dynein heavy chain 7, axonemal"/>
    <property type="match status" value="1"/>
</dbReference>
<evidence type="ECO:0000256" key="2">
    <source>
        <dbReference type="ARBA" id="ARBA00008887"/>
    </source>
</evidence>
<feature type="non-terminal residue" evidence="17">
    <location>
        <position position="1"/>
    </location>
</feature>
<dbReference type="FunFam" id="1.10.8.1220:FF:000001">
    <property type="entry name" value="Dynein axonemal heavy chain 5"/>
    <property type="match status" value="1"/>
</dbReference>
<feature type="domain" description="Dynein heavy chain region D6 P-loop" evidence="13">
    <location>
        <begin position="390"/>
        <end position="504"/>
    </location>
</feature>
<keyword evidence="3" id="KW-0963">Cytoplasm</keyword>
<name>A0A5N4E4X9_CAMDR</name>
<dbReference type="InterPro" id="IPR042219">
    <property type="entry name" value="AAA_lid_11_sf"/>
</dbReference>
<dbReference type="Pfam" id="PF18198">
    <property type="entry name" value="AAA_lid_11"/>
    <property type="match status" value="1"/>
</dbReference>
<dbReference type="InterPro" id="IPR043160">
    <property type="entry name" value="Dynein_C_barrel"/>
</dbReference>
<evidence type="ECO:0000259" key="15">
    <source>
        <dbReference type="Pfam" id="PF18198"/>
    </source>
</evidence>
<proteinExistence type="inferred from homology"/>
<evidence type="ECO:0000256" key="7">
    <source>
        <dbReference type="ARBA" id="ARBA00023017"/>
    </source>
</evidence>
<dbReference type="GO" id="GO:0005930">
    <property type="term" value="C:axoneme"/>
    <property type="evidence" value="ECO:0007669"/>
    <property type="project" value="UniProtKB-SubCell"/>
</dbReference>
<dbReference type="FunFam" id="1.10.8.720:FF:000001">
    <property type="entry name" value="dynein heavy chain 7, axonemal"/>
    <property type="match status" value="1"/>
</dbReference>
<dbReference type="FunFam" id="3.40.50.300:FF:000362">
    <property type="entry name" value="Dynein, axonemal, heavy chain 6"/>
    <property type="match status" value="1"/>
</dbReference>
<evidence type="ECO:0000259" key="16">
    <source>
        <dbReference type="Pfam" id="PF18199"/>
    </source>
</evidence>
<dbReference type="Pfam" id="PF12781">
    <property type="entry name" value="AAA_9"/>
    <property type="match status" value="1"/>
</dbReference>
<dbReference type="PANTHER" id="PTHR22878">
    <property type="entry name" value="DYNEIN HEAVY CHAIN 6, AXONEMAL-LIKE-RELATED"/>
    <property type="match status" value="1"/>
</dbReference>
<keyword evidence="18" id="KW-1185">Reference proteome</keyword>
<dbReference type="Gene3D" id="1.10.8.720">
    <property type="entry name" value="Region D6 of dynein motor"/>
    <property type="match status" value="1"/>
</dbReference>
<dbReference type="Gene3D" id="3.40.50.300">
    <property type="entry name" value="P-loop containing nucleotide triphosphate hydrolases"/>
    <property type="match status" value="2"/>
</dbReference>
<dbReference type="Proteomes" id="UP000299084">
    <property type="component" value="Unassembled WGS sequence"/>
</dbReference>
<evidence type="ECO:0000256" key="8">
    <source>
        <dbReference type="ARBA" id="ARBA00023054"/>
    </source>
</evidence>
<keyword evidence="7" id="KW-0243">Dynein</keyword>
<evidence type="ECO:0000313" key="18">
    <source>
        <dbReference type="Proteomes" id="UP000299084"/>
    </source>
</evidence>
<dbReference type="GO" id="GO:0045505">
    <property type="term" value="F:dynein intermediate chain binding"/>
    <property type="evidence" value="ECO:0007669"/>
    <property type="project" value="InterPro"/>
</dbReference>
<evidence type="ECO:0000256" key="11">
    <source>
        <dbReference type="ARBA" id="ARBA00023212"/>
    </source>
</evidence>
<evidence type="ECO:0000256" key="6">
    <source>
        <dbReference type="ARBA" id="ARBA00022840"/>
    </source>
</evidence>
<dbReference type="InterPro" id="IPR041658">
    <property type="entry name" value="AAA_lid_11"/>
</dbReference>
<evidence type="ECO:0000256" key="4">
    <source>
        <dbReference type="ARBA" id="ARBA00022701"/>
    </source>
</evidence>
<keyword evidence="11" id="KW-0206">Cytoskeleton</keyword>
<evidence type="ECO:0000259" key="13">
    <source>
        <dbReference type="Pfam" id="PF03028"/>
    </source>
</evidence>
<dbReference type="InterPro" id="IPR041228">
    <property type="entry name" value="Dynein_C"/>
</dbReference>
<evidence type="ECO:0000256" key="5">
    <source>
        <dbReference type="ARBA" id="ARBA00022741"/>
    </source>
</evidence>
<keyword evidence="4" id="KW-0493">Microtubule</keyword>
<keyword evidence="5" id="KW-0547">Nucleotide-binding</keyword>
<dbReference type="EMBL" id="JWIN03000005">
    <property type="protein sequence ID" value="KAB1278491.1"/>
    <property type="molecule type" value="Genomic_DNA"/>
</dbReference>
<dbReference type="GO" id="GO:0051959">
    <property type="term" value="F:dynein light intermediate chain binding"/>
    <property type="evidence" value="ECO:0007669"/>
    <property type="project" value="InterPro"/>
</dbReference>
<feature type="domain" description="Dynein heavy chain ATP-binding dynein motor region" evidence="14">
    <location>
        <begin position="1"/>
        <end position="146"/>
    </location>
</feature>
<dbReference type="Gene3D" id="3.10.490.20">
    <property type="match status" value="1"/>
</dbReference>
<dbReference type="InterPro" id="IPR027417">
    <property type="entry name" value="P-loop_NTPase"/>
</dbReference>
<evidence type="ECO:0000256" key="12">
    <source>
        <dbReference type="ARBA" id="ARBA00023273"/>
    </source>
</evidence>
<feature type="domain" description="Dynein heavy chain C-terminal" evidence="16">
    <location>
        <begin position="694"/>
        <end position="921"/>
    </location>
</feature>
<reference evidence="17 18" key="1">
    <citation type="journal article" date="2019" name="Mol. Ecol. Resour.">
        <title>Improving Illumina assemblies with Hi-C and long reads: an example with the North African dromedary.</title>
        <authorList>
            <person name="Elbers J.P."/>
            <person name="Rogers M.F."/>
            <person name="Perelman P.L."/>
            <person name="Proskuryakova A.A."/>
            <person name="Serdyukova N.A."/>
            <person name="Johnson W.E."/>
            <person name="Horin P."/>
            <person name="Corander J."/>
            <person name="Murphy D."/>
            <person name="Burger P.A."/>
        </authorList>
    </citation>
    <scope>NUCLEOTIDE SEQUENCE [LARGE SCALE GENOMIC DNA]</scope>
    <source>
        <strain evidence="17">Drom800</strain>
        <tissue evidence="17">Blood</tissue>
    </source>
</reference>
<keyword evidence="9" id="KW-0969">Cilium</keyword>
<dbReference type="Pfam" id="PF18199">
    <property type="entry name" value="Dynein_C"/>
    <property type="match status" value="1"/>
</dbReference>
<evidence type="ECO:0000256" key="10">
    <source>
        <dbReference type="ARBA" id="ARBA00023175"/>
    </source>
</evidence>
<evidence type="ECO:0000256" key="9">
    <source>
        <dbReference type="ARBA" id="ARBA00023069"/>
    </source>
</evidence>
<feature type="domain" description="Dynein heavy chain AAA lid" evidence="15">
    <location>
        <begin position="539"/>
        <end position="678"/>
    </location>
</feature>
<protein>
    <submittedName>
        <fullName evidence="17">Dynein heavy chain 7</fullName>
    </submittedName>
</protein>
<comment type="similarity">
    <text evidence="2">Belongs to the dynein heavy chain family.</text>
</comment>
<evidence type="ECO:0000259" key="14">
    <source>
        <dbReference type="Pfam" id="PF12781"/>
    </source>
</evidence>
<gene>
    <name evidence="17" type="ORF">Cadr_000007294</name>
</gene>
<keyword evidence="8" id="KW-0175">Coiled coil</keyword>
<organism evidence="17 18">
    <name type="scientific">Camelus dromedarius</name>
    <name type="common">Dromedary</name>
    <name type="synonym">Arabian camel</name>
    <dbReference type="NCBI Taxonomy" id="9838"/>
    <lineage>
        <taxon>Eukaryota</taxon>
        <taxon>Metazoa</taxon>
        <taxon>Chordata</taxon>
        <taxon>Craniata</taxon>
        <taxon>Vertebrata</taxon>
        <taxon>Euteleostomi</taxon>
        <taxon>Mammalia</taxon>
        <taxon>Eutheria</taxon>
        <taxon>Laurasiatheria</taxon>
        <taxon>Artiodactyla</taxon>
        <taxon>Tylopoda</taxon>
        <taxon>Camelidae</taxon>
        <taxon>Camelus</taxon>
    </lineage>
</organism>
<dbReference type="GO" id="GO:0030286">
    <property type="term" value="C:dynein complex"/>
    <property type="evidence" value="ECO:0007669"/>
    <property type="project" value="UniProtKB-KW"/>
</dbReference>
<keyword evidence="10" id="KW-0505">Motor protein</keyword>
<dbReference type="InterPro" id="IPR004273">
    <property type="entry name" value="Dynein_heavy_D6_P-loop"/>
</dbReference>
<dbReference type="GO" id="GO:0005874">
    <property type="term" value="C:microtubule"/>
    <property type="evidence" value="ECO:0007669"/>
    <property type="project" value="UniProtKB-KW"/>
</dbReference>
<dbReference type="Gene3D" id="1.20.1270.280">
    <property type="match status" value="1"/>
</dbReference>
<accession>A0A5N4E4X9</accession>
<sequence length="925" mass="106163">LLENVGEELDPILEPLLLKQTFKQGGSTCIRLGDSTIEYSPDFRFYITTKLRNPHYLPETSVTLLNFMITSEGMQDQLLGIVVARERPDLEEEKQALILQGAENKRQLKEIEDKILEVLSSSEGNILEDETAIKILSSSKALANEISQKQEVAEETEKKIDATRMGYRPIAIHSTILFFSIADLANIEPMYQYSLTWFINLFTLSIENSEKSEILSKRLQILKDHFTYSLYVNVCRSLFEKDKLLFSFCLTVNLLIHDRLINKAEWRFLLTGGIGLDNPYTNPCTWLPQKSWDEICRLDDLPAFKTIRREFMHLKDGWKKVYDSLEPHHEVFPDDWEDKTSEFQRMLIIRCLRPDKIIPMLQEFITNRLGRAFIEPPPFDLSKAFADSNCCAPLIFVLSPGADPMAALLKFADDQGYGGTKLSSLSLGQGQGPIAMKMLEKAIKEGTWVVLQNCHLATSWMPTLEKVCEELSVETTHPDFRIWLTSYPSPNFPVSILQNGVKMTNEAPKGLRANIIRSYLMDPISDPEFFGSCKKPEEFKKLLYGLCFFHALVQERRKFGPLGWNIPYEFNETDLRISVQQLHMFLNQYEELPYDALRYMTGECNYGGRVTDDWDRRTLRTILNKFFNPELVQSLSYNFDSSGIYYVPPSGDHKSYIEYTKTLPLTPEPEIFGMNANADITKDQSETQLLFDNILLTQGLVVMSTELEEVVSSILNVRIPGMWMGKSYPSLKPLGSYVNDFLARLKFLQLKSYRQDTCALTPQQWYEVGPPPVFWLSGFFFTQAFLTGAQQNYARKYTIPIDLLGFDYEVMEDKEYKQAPEDGVFIHGLFLDGASWNRKIKKLAESHPKILYDTVPVMWLKPCKRVDIPERPSYTAPLYKTSERRGTLSTTGHSTNFVIAMTLPSDQPKEHWIGRGVALLCQLNS</sequence>
<keyword evidence="6" id="KW-0067">ATP-binding</keyword>
<dbReference type="Gene3D" id="6.10.140.1060">
    <property type="match status" value="1"/>
</dbReference>
<dbReference type="InterPro" id="IPR035706">
    <property type="entry name" value="AAA_9"/>
</dbReference>
<evidence type="ECO:0000256" key="3">
    <source>
        <dbReference type="ARBA" id="ARBA00022490"/>
    </source>
</evidence>
<comment type="caution">
    <text evidence="17">The sequence shown here is derived from an EMBL/GenBank/DDBJ whole genome shotgun (WGS) entry which is preliminary data.</text>
</comment>
<evidence type="ECO:0000313" key="17">
    <source>
        <dbReference type="EMBL" id="KAB1278491.1"/>
    </source>
</evidence>
<dbReference type="Pfam" id="PF03028">
    <property type="entry name" value="Dynein_heavy"/>
    <property type="match status" value="1"/>
</dbReference>
<comment type="subcellular location">
    <subcellularLocation>
        <location evidence="1">Cytoplasm</location>
        <location evidence="1">Cytoskeleton</location>
        <location evidence="1">Cilium axoneme</location>
    </subcellularLocation>
</comment>
<dbReference type="GO" id="GO:0005524">
    <property type="term" value="F:ATP binding"/>
    <property type="evidence" value="ECO:0007669"/>
    <property type="project" value="UniProtKB-KW"/>
</dbReference>
<dbReference type="InterPro" id="IPR026983">
    <property type="entry name" value="DHC"/>
</dbReference>
<dbReference type="Gene3D" id="1.10.8.1220">
    <property type="match status" value="1"/>
</dbReference>
<dbReference type="GO" id="GO:0008569">
    <property type="term" value="F:minus-end-directed microtubule motor activity"/>
    <property type="evidence" value="ECO:0007669"/>
    <property type="project" value="InterPro"/>
</dbReference>
<dbReference type="GO" id="GO:0007018">
    <property type="term" value="P:microtubule-based movement"/>
    <property type="evidence" value="ECO:0007669"/>
    <property type="project" value="InterPro"/>
</dbReference>
<keyword evidence="12" id="KW-0966">Cell projection</keyword>
<evidence type="ECO:0000256" key="1">
    <source>
        <dbReference type="ARBA" id="ARBA00004430"/>
    </source>
</evidence>